<feature type="domain" description="Sushi" evidence="8">
    <location>
        <begin position="1371"/>
        <end position="1425"/>
    </location>
</feature>
<name>A0AA36N9W6_9DINO</name>
<feature type="domain" description="Sushi" evidence="8">
    <location>
        <begin position="800"/>
        <end position="853"/>
    </location>
</feature>
<organism evidence="9 10">
    <name type="scientific">Effrenium voratum</name>
    <dbReference type="NCBI Taxonomy" id="2562239"/>
    <lineage>
        <taxon>Eukaryota</taxon>
        <taxon>Sar</taxon>
        <taxon>Alveolata</taxon>
        <taxon>Dinophyceae</taxon>
        <taxon>Suessiales</taxon>
        <taxon>Symbiodiniaceae</taxon>
        <taxon>Effrenium</taxon>
    </lineage>
</organism>
<keyword evidence="10" id="KW-1185">Reference proteome</keyword>
<evidence type="ECO:0000313" key="9">
    <source>
        <dbReference type="EMBL" id="CAJ1404510.1"/>
    </source>
</evidence>
<keyword evidence="2" id="KW-0677">Repeat</keyword>
<feature type="domain" description="Sushi" evidence="8">
    <location>
        <begin position="1430"/>
        <end position="1481"/>
    </location>
</feature>
<proteinExistence type="predicted"/>
<feature type="domain" description="Sushi" evidence="8">
    <location>
        <begin position="858"/>
        <end position="913"/>
    </location>
</feature>
<keyword evidence="3" id="KW-1015">Disulfide bond</keyword>
<feature type="region of interest" description="Disordered" evidence="5">
    <location>
        <begin position="458"/>
        <end position="660"/>
    </location>
</feature>
<evidence type="ECO:0000256" key="7">
    <source>
        <dbReference type="SAM" id="SignalP"/>
    </source>
</evidence>
<feature type="transmembrane region" description="Helical" evidence="6">
    <location>
        <begin position="1885"/>
        <end position="1909"/>
    </location>
</feature>
<feature type="domain" description="Sushi" evidence="8">
    <location>
        <begin position="1486"/>
        <end position="1547"/>
    </location>
</feature>
<evidence type="ECO:0000256" key="5">
    <source>
        <dbReference type="SAM" id="MobiDB-lite"/>
    </source>
</evidence>
<evidence type="ECO:0000256" key="1">
    <source>
        <dbReference type="ARBA" id="ARBA00022659"/>
    </source>
</evidence>
<dbReference type="Gene3D" id="2.10.70.10">
    <property type="entry name" value="Complement Module, domain 1"/>
    <property type="match status" value="2"/>
</dbReference>
<feature type="domain" description="Sushi" evidence="8">
    <location>
        <begin position="976"/>
        <end position="1034"/>
    </location>
</feature>
<gene>
    <name evidence="9" type="ORF">EVOR1521_LOCUS26936</name>
</gene>
<evidence type="ECO:0000313" key="10">
    <source>
        <dbReference type="Proteomes" id="UP001178507"/>
    </source>
</evidence>
<dbReference type="InterPro" id="IPR000436">
    <property type="entry name" value="Sushi_SCR_CCP_dom"/>
</dbReference>
<dbReference type="EMBL" id="CAUJNA010003546">
    <property type="protein sequence ID" value="CAJ1404510.1"/>
    <property type="molecule type" value="Genomic_DNA"/>
</dbReference>
<dbReference type="InterPro" id="IPR035976">
    <property type="entry name" value="Sushi/SCR/CCP_sf"/>
</dbReference>
<feature type="compositionally biased region" description="Low complexity" evidence="5">
    <location>
        <begin position="708"/>
        <end position="722"/>
    </location>
</feature>
<keyword evidence="6" id="KW-1133">Transmembrane helix</keyword>
<feature type="signal peptide" evidence="7">
    <location>
        <begin position="1"/>
        <end position="20"/>
    </location>
</feature>
<dbReference type="SUPFAM" id="SSF57535">
    <property type="entry name" value="Complement control module/SCR domain"/>
    <property type="match status" value="3"/>
</dbReference>
<evidence type="ECO:0000259" key="8">
    <source>
        <dbReference type="SMART" id="SM00032"/>
    </source>
</evidence>
<keyword evidence="6" id="KW-0812">Transmembrane</keyword>
<keyword evidence="4" id="KW-0325">Glycoprotein</keyword>
<keyword evidence="6" id="KW-0472">Membrane</keyword>
<feature type="compositionally biased region" description="Polar residues" evidence="5">
    <location>
        <begin position="723"/>
        <end position="735"/>
    </location>
</feature>
<feature type="chain" id="PRO_5041390955" description="Sushi domain-containing protein" evidence="7">
    <location>
        <begin position="21"/>
        <end position="1998"/>
    </location>
</feature>
<evidence type="ECO:0000256" key="2">
    <source>
        <dbReference type="ARBA" id="ARBA00022737"/>
    </source>
</evidence>
<accession>A0AA36N9W6</accession>
<dbReference type="SMART" id="SM00032">
    <property type="entry name" value="CCP"/>
    <property type="match status" value="7"/>
</dbReference>
<dbReference type="PANTHER" id="PTHR19325">
    <property type="entry name" value="COMPLEMENT COMPONENT-RELATED SUSHI DOMAIN-CONTAINING"/>
    <property type="match status" value="1"/>
</dbReference>
<feature type="region of interest" description="Disordered" evidence="5">
    <location>
        <begin position="708"/>
        <end position="737"/>
    </location>
</feature>
<keyword evidence="7" id="KW-0732">Signal</keyword>
<protein>
    <recommendedName>
        <fullName evidence="8">Sushi domain-containing protein</fullName>
    </recommendedName>
</protein>
<evidence type="ECO:0000256" key="6">
    <source>
        <dbReference type="SAM" id="Phobius"/>
    </source>
</evidence>
<dbReference type="PANTHER" id="PTHR19325:SF560">
    <property type="entry name" value="SUSHI, VON WILLEBRAND FACTOR TYPE A, EGF AND PENTRAXIN DOMAIN-CONTAINING PROTEIN 1"/>
    <property type="match status" value="1"/>
</dbReference>
<sequence length="1998" mass="206877">MDFRMWLGWGWLGFLPFGAADTWWTSSARYTYLKMSGSYDDKVCNECIIEFDGNLIVAGATGPDGITYDINLFDGFLAKITEPITAPSTWNWQDMTRNDWKVETSAGSYRQSEFTGMSKTSSEIIVVGFTFGDMEDFGTNLGPPSSFHTSREYSDAVIMAYNTAGALQWGRQVGTNTDDKFTAVSVNPYNEIYAAGTTWGDVTGGPLGGDDIIIYRFSSSGSDINKYQLGTASNDYVSSLWHHGSILYLGGKTEGSYGSHSNAGDWDLLLIKFSSDVQETWSVQRGSTAADDCQALHVHSNSGEAYVVGNTKGSIDGQTYSGGFDVYIMKFDYDGNWMWTRQHGGSRDEYVHGVYATESRLMMAGTTDWVEGFDGTSLLGYNDAFVVEYTHEKGSSNPTWVSTQFIGSDRIDEGKGFVERSNGDIYLVGGTEFDPQDDNPYGELDVFVQLLTTTTSTQTSTSITETTVSSTSQTQTSSTATSVTVTTSTITATTSTSSSRTSSSTTSSTATSTTTTSVTTTTSSSSTQTQTSSTSSTQTNTTSTQTTSTATTYTTTSTTASSSSSTTATTSSSTISVSTTSSTSTSSTSRTTTSTTATSSSSVSTTSSTQSSSATTTSSSSSTSTSTTSSTQSSSSSTSTSTTSSTQSSSTTTSASSTSTTLSSTITSTTLSSTMTSTTLSSTMTSATLSSTMTSSTWSSTLTSTLSSTSTTTSSTATSLTVNPNSPTDGLTTTAPPVVPCSGGLPSGPGVVAGDCSGKVSGETCSVTCDTGFEGGPAPYSCTFSGIFTGPALSCSPATCPTTSLPEGLDISDCSSTALESFCFVRCPTGFVTAESVFTCLANGSFSGVAPTCEPIQCSPDSLPADSSLNVTSCVGTTAGNSCQVGCKFGYDGPAKTYTCPDSGTFQGTVPSCARKECSVPSSLSTSAFTTDCAGKLHGQTCMATCTAGHSGAPSEYLCDNGLLIGQTPSCEALPCQLTGIYIGLGVNTSGCDGATTGSLCSLQCAFGYQGVGNPTMTCQSDGTFLQGSPTFQCEATVCGNLSDSATFSSPEFADTCQEKSFGQTCSVSCRTGWDLQGDATMMLCYDSSSAPGYVEADTLAASSGPTCVARVCTAGLPSLRGADHDCSGKTTLQNCTVQAALGFTAVGGSTTLQCATDGEFKGSLPSIEAATCPTPSLGAGVGSTCENKTIGAECWAYCVAGYAGSPQPYTCVANSTLGVVRVEPVQQEILCSSARRLTSSNAGCGTAAVETVGLQLAEFEHSCSSMAHADVCISHCSLGWALTGNASVMLCQDGVLDGNIPQCDPVPCIYNLPNAIGVQHNCSGVATGGTCVAVCAAEGFSYAFGGAETFECLPTGEFQGQSPSCVPAACQDITLAPRFEHRCLNMVYGDSCSVACAEGFSLMGSVAQYQCMGAGQIEGMEPVCLPKQCTNTVPATLDSNCDGVTTGSNCTVSCAPGMVPNSAQLTCHAMGTLIGLLPSCVPEVCSLDASLETLSLANNCQDVPFGRTCSVFCAEGYKLTSGTSGEVWTCALTGSELALVGTLPSCEPLTCPIDLVSSRALQDNCTDLPVGSACTQTCSQGFAAASPENSSATFTCMVDLSINAGQRPQCLAVECNSTTSIPNVEHTCMGITAESTCYAFCRQGFTSTAGVVQWTCAGPGSTEPVVDGDLPAVDGYALKGVVPACVPEVCNYNFPVGDEYVHNCQNISTDDTCEVNCSFGWFGNTTTLSCAPNGVLSGDLPSCSPGTLVRLSGFLDLQLSQGRRLQGAASSFASDVAAQEAVAAALAGVLDVEVAVQLSLFMGDSVRAEYTVSQAWSSADLARSWAQTVQSSVQSTSLEQVKDAINEELAGTGFQVDSISAFEVSISVADGVPQVLSVEEDQPVIVPVIIVLGSLAIFALMCCGAAFYCRMKDRKHVETRSEAEGGIRFEEIVVAEDPEANETRQAAVAPAESLAADPDQNQMDLDNQGVPSESTARLEELMMENGVSFLDDDRFSF</sequence>
<reference evidence="9" key="1">
    <citation type="submission" date="2023-08" db="EMBL/GenBank/DDBJ databases">
        <authorList>
            <person name="Chen Y."/>
            <person name="Shah S."/>
            <person name="Dougan E. K."/>
            <person name="Thang M."/>
            <person name="Chan C."/>
        </authorList>
    </citation>
    <scope>NUCLEOTIDE SEQUENCE</scope>
</reference>
<dbReference type="Pfam" id="PF00084">
    <property type="entry name" value="Sushi"/>
    <property type="match status" value="1"/>
</dbReference>
<evidence type="ECO:0000256" key="3">
    <source>
        <dbReference type="ARBA" id="ARBA00023157"/>
    </source>
</evidence>
<dbReference type="Proteomes" id="UP001178507">
    <property type="component" value="Unassembled WGS sequence"/>
</dbReference>
<dbReference type="InterPro" id="IPR050350">
    <property type="entry name" value="Compl-Cell_Adhes-Reg"/>
</dbReference>
<keyword evidence="1" id="KW-0768">Sushi</keyword>
<feature type="domain" description="Sushi" evidence="8">
    <location>
        <begin position="1245"/>
        <end position="1304"/>
    </location>
</feature>
<evidence type="ECO:0000256" key="4">
    <source>
        <dbReference type="ARBA" id="ARBA00023180"/>
    </source>
</evidence>
<comment type="caution">
    <text evidence="9">The sequence shown here is derived from an EMBL/GenBank/DDBJ whole genome shotgun (WGS) entry which is preliminary data.</text>
</comment>